<dbReference type="Pfam" id="PF00717">
    <property type="entry name" value="Peptidase_S24"/>
    <property type="match status" value="1"/>
</dbReference>
<dbReference type="SUPFAM" id="SSF51306">
    <property type="entry name" value="LexA/Signal peptidase"/>
    <property type="match status" value="1"/>
</dbReference>
<name>A0A1G1X5E1_9BACT</name>
<dbReference type="Proteomes" id="UP000177528">
    <property type="component" value="Unassembled WGS sequence"/>
</dbReference>
<organism evidence="2 3">
    <name type="scientific">Candidatus Andersenbacteria bacterium RIFCSPHIGHO2_12_FULL_45_11</name>
    <dbReference type="NCBI Taxonomy" id="1797281"/>
    <lineage>
        <taxon>Bacteria</taxon>
        <taxon>Candidatus Anderseniibacteriota</taxon>
    </lineage>
</organism>
<feature type="domain" description="Peptidase S24/S26A/S26B/S26C" evidence="1">
    <location>
        <begin position="75"/>
        <end position="204"/>
    </location>
</feature>
<reference evidence="2 3" key="1">
    <citation type="journal article" date="2016" name="Nat. Commun.">
        <title>Thousands of microbial genomes shed light on interconnected biogeochemical processes in an aquifer system.</title>
        <authorList>
            <person name="Anantharaman K."/>
            <person name="Brown C.T."/>
            <person name="Hug L.A."/>
            <person name="Sharon I."/>
            <person name="Castelle C.J."/>
            <person name="Probst A.J."/>
            <person name="Thomas B.C."/>
            <person name="Singh A."/>
            <person name="Wilkins M.J."/>
            <person name="Karaoz U."/>
            <person name="Brodie E.L."/>
            <person name="Williams K.H."/>
            <person name="Hubbard S.S."/>
            <person name="Banfield J.F."/>
        </authorList>
    </citation>
    <scope>NUCLEOTIDE SEQUENCE [LARGE SCALE GENOMIC DNA]</scope>
</reference>
<evidence type="ECO:0000259" key="1">
    <source>
        <dbReference type="Pfam" id="PF00717"/>
    </source>
</evidence>
<evidence type="ECO:0000313" key="3">
    <source>
        <dbReference type="Proteomes" id="UP000177528"/>
    </source>
</evidence>
<proteinExistence type="predicted"/>
<accession>A0A1G1X5E1</accession>
<dbReference type="InterPro" id="IPR015927">
    <property type="entry name" value="Peptidase_S24_S26A/B/C"/>
</dbReference>
<sequence>MHILQKKLMDLAGRHNLAELKLREIAELLDDPNLHPQKIKHHLLQLQKMGHITVDKKKNLMQKVKGATNDFFAVPILGAANCGEALELADEHIEGYLLLSKGMVQRKRGLFALRAIGSSMNQAKIKGKTINEGDFVLVDGEDQNVKNRDYVVSIINGAANIKKFVRDRENNQIALVSESTYEFPPIYIHPDDLESSYKVAGKVVQVIKKPQS</sequence>
<evidence type="ECO:0000313" key="2">
    <source>
        <dbReference type="EMBL" id="OGY35236.1"/>
    </source>
</evidence>
<comment type="caution">
    <text evidence="2">The sequence shown here is derived from an EMBL/GenBank/DDBJ whole genome shotgun (WGS) entry which is preliminary data.</text>
</comment>
<dbReference type="Gene3D" id="2.10.109.10">
    <property type="entry name" value="Umud Fragment, subunit A"/>
    <property type="match status" value="1"/>
</dbReference>
<dbReference type="InterPro" id="IPR039418">
    <property type="entry name" value="LexA-like"/>
</dbReference>
<dbReference type="InterPro" id="IPR036286">
    <property type="entry name" value="LexA/Signal_pep-like_sf"/>
</dbReference>
<dbReference type="AlphaFoldDB" id="A0A1G1X5E1"/>
<dbReference type="InterPro" id="IPR050077">
    <property type="entry name" value="LexA_repressor"/>
</dbReference>
<gene>
    <name evidence="2" type="ORF">A3D99_01015</name>
</gene>
<protein>
    <recommendedName>
        <fullName evidence="1">Peptidase S24/S26A/S26B/S26C domain-containing protein</fullName>
    </recommendedName>
</protein>
<dbReference type="CDD" id="cd06529">
    <property type="entry name" value="S24_LexA-like"/>
    <property type="match status" value="1"/>
</dbReference>
<dbReference type="PANTHER" id="PTHR33516:SF2">
    <property type="entry name" value="LEXA REPRESSOR-RELATED"/>
    <property type="match status" value="1"/>
</dbReference>
<dbReference type="EMBL" id="MHHR01000002">
    <property type="protein sequence ID" value="OGY35236.1"/>
    <property type="molecule type" value="Genomic_DNA"/>
</dbReference>
<dbReference type="PANTHER" id="PTHR33516">
    <property type="entry name" value="LEXA REPRESSOR"/>
    <property type="match status" value="1"/>
</dbReference>